<dbReference type="AlphaFoldDB" id="A0A3D9HXJ2"/>
<keyword evidence="7" id="KW-1185">Reference proteome</keyword>
<feature type="domain" description="HTH tetR-type" evidence="5">
    <location>
        <begin position="1"/>
        <end position="61"/>
    </location>
</feature>
<keyword evidence="1" id="KW-0805">Transcription regulation</keyword>
<dbReference type="Proteomes" id="UP000256845">
    <property type="component" value="Unassembled WGS sequence"/>
</dbReference>
<dbReference type="InterPro" id="IPR011075">
    <property type="entry name" value="TetR_C"/>
</dbReference>
<comment type="caution">
    <text evidence="6">The sequence shown here is derived from an EMBL/GenBank/DDBJ whole genome shotgun (WGS) entry which is preliminary data.</text>
</comment>
<dbReference type="GO" id="GO:0003677">
    <property type="term" value="F:DNA binding"/>
    <property type="evidence" value="ECO:0007669"/>
    <property type="project" value="UniProtKB-UniRule"/>
</dbReference>
<dbReference type="InterPro" id="IPR009057">
    <property type="entry name" value="Homeodomain-like_sf"/>
</dbReference>
<dbReference type="PRINTS" id="PR00455">
    <property type="entry name" value="HTHTETR"/>
</dbReference>
<evidence type="ECO:0000256" key="3">
    <source>
        <dbReference type="ARBA" id="ARBA00023163"/>
    </source>
</evidence>
<keyword evidence="2 4" id="KW-0238">DNA-binding</keyword>
<dbReference type="SUPFAM" id="SSF48498">
    <property type="entry name" value="Tetracyclin repressor-like, C-terminal domain"/>
    <property type="match status" value="1"/>
</dbReference>
<name>A0A3D9HXJ2_9PROT</name>
<evidence type="ECO:0000313" key="6">
    <source>
        <dbReference type="EMBL" id="RED54091.1"/>
    </source>
</evidence>
<accession>A0A3D9HXJ2</accession>
<dbReference type="OrthoDB" id="9811084at2"/>
<protein>
    <submittedName>
        <fullName evidence="6">TetR family transcriptional regulator</fullName>
    </submittedName>
</protein>
<evidence type="ECO:0000256" key="4">
    <source>
        <dbReference type="PROSITE-ProRule" id="PRU00335"/>
    </source>
</evidence>
<dbReference type="RefSeq" id="WP_115935175.1">
    <property type="nucleotide sequence ID" value="NZ_QRDW01000001.1"/>
</dbReference>
<gene>
    <name evidence="6" type="ORF">DFP90_101894</name>
</gene>
<dbReference type="EMBL" id="QRDW01000001">
    <property type="protein sequence ID" value="RED54091.1"/>
    <property type="molecule type" value="Genomic_DNA"/>
</dbReference>
<feature type="DNA-binding region" description="H-T-H motif" evidence="4">
    <location>
        <begin position="24"/>
        <end position="43"/>
    </location>
</feature>
<evidence type="ECO:0000313" key="7">
    <source>
        <dbReference type="Proteomes" id="UP000256845"/>
    </source>
</evidence>
<evidence type="ECO:0000256" key="1">
    <source>
        <dbReference type="ARBA" id="ARBA00023015"/>
    </source>
</evidence>
<evidence type="ECO:0000256" key="2">
    <source>
        <dbReference type="ARBA" id="ARBA00023125"/>
    </source>
</evidence>
<dbReference type="SUPFAM" id="SSF46689">
    <property type="entry name" value="Homeodomain-like"/>
    <property type="match status" value="1"/>
</dbReference>
<dbReference type="Pfam" id="PF00440">
    <property type="entry name" value="TetR_N"/>
    <property type="match status" value="1"/>
</dbReference>
<reference evidence="6 7" key="1">
    <citation type="submission" date="2018-07" db="EMBL/GenBank/DDBJ databases">
        <title>Genomic Encyclopedia of Type Strains, Phase III (KMG-III): the genomes of soil and plant-associated and newly described type strains.</title>
        <authorList>
            <person name="Whitman W."/>
        </authorList>
    </citation>
    <scope>NUCLEOTIDE SEQUENCE [LARGE SCALE GENOMIC DNA]</scope>
    <source>
        <strain evidence="6 7">CECT 8488</strain>
    </source>
</reference>
<keyword evidence="3" id="KW-0804">Transcription</keyword>
<dbReference type="PANTHER" id="PTHR47506">
    <property type="entry name" value="TRANSCRIPTIONAL REGULATORY PROTEIN"/>
    <property type="match status" value="1"/>
</dbReference>
<dbReference type="Pfam" id="PF16925">
    <property type="entry name" value="TetR_C_13"/>
    <property type="match status" value="1"/>
</dbReference>
<proteinExistence type="predicted"/>
<dbReference type="InterPro" id="IPR001647">
    <property type="entry name" value="HTH_TetR"/>
</dbReference>
<organism evidence="6 7">
    <name type="scientific">Aestuariispira insulae</name>
    <dbReference type="NCBI Taxonomy" id="1461337"/>
    <lineage>
        <taxon>Bacteria</taxon>
        <taxon>Pseudomonadati</taxon>
        <taxon>Pseudomonadota</taxon>
        <taxon>Alphaproteobacteria</taxon>
        <taxon>Rhodospirillales</taxon>
        <taxon>Kiloniellaceae</taxon>
        <taxon>Aestuariispira</taxon>
    </lineage>
</organism>
<dbReference type="PANTHER" id="PTHR47506:SF3">
    <property type="entry name" value="HTH-TYPE TRANSCRIPTIONAL REGULATOR LMRA"/>
    <property type="match status" value="1"/>
</dbReference>
<dbReference type="InterPro" id="IPR036271">
    <property type="entry name" value="Tet_transcr_reg_TetR-rel_C_sf"/>
</dbReference>
<dbReference type="Gene3D" id="1.10.357.10">
    <property type="entry name" value="Tetracycline Repressor, domain 2"/>
    <property type="match status" value="1"/>
</dbReference>
<evidence type="ECO:0000259" key="5">
    <source>
        <dbReference type="PROSITE" id="PS50977"/>
    </source>
</evidence>
<sequence length="187" mass="20724">MSKKEALIDATKQLLWEKGYEATSPRDIQALSATGQGSFYHHFDGKKDLAIAALEEISREMLDIMRDNLAAKGPAQQRLESYLCKPRESLKGCRVGRLANEISMQDPQLGQPMRAYFEELTELLKHAIREAQEDGSLPAHLDAGDLATTLLAVVQGGFVLSRAQDRTDIHQSIARSMINLLFGGEAR</sequence>
<dbReference type="PROSITE" id="PS50977">
    <property type="entry name" value="HTH_TETR_2"/>
    <property type="match status" value="1"/>
</dbReference>